<evidence type="ECO:0000259" key="1">
    <source>
        <dbReference type="PROSITE" id="PS51787"/>
    </source>
</evidence>
<reference evidence="2 3" key="1">
    <citation type="submission" date="2016-10" db="EMBL/GenBank/DDBJ databases">
        <authorList>
            <person name="de Groot N.N."/>
        </authorList>
    </citation>
    <scope>NUCLEOTIDE SEQUENCE [LARGE SCALE GENOMIC DNA]</scope>
    <source>
        <strain evidence="2 3">CGMCC 4.3143</strain>
    </source>
</reference>
<dbReference type="PROSITE" id="PS51787">
    <property type="entry name" value="LON_N"/>
    <property type="match status" value="1"/>
</dbReference>
<dbReference type="SUPFAM" id="SSF88697">
    <property type="entry name" value="PUA domain-like"/>
    <property type="match status" value="1"/>
</dbReference>
<keyword evidence="3" id="KW-1185">Reference proteome</keyword>
<dbReference type="EMBL" id="FNBE01000001">
    <property type="protein sequence ID" value="SDE62933.1"/>
    <property type="molecule type" value="Genomic_DNA"/>
</dbReference>
<gene>
    <name evidence="2" type="ORF">SAMN05216377_101374</name>
</gene>
<dbReference type="SMART" id="SM00464">
    <property type="entry name" value="LON"/>
    <property type="match status" value="1"/>
</dbReference>
<dbReference type="InterPro" id="IPR046336">
    <property type="entry name" value="Lon_prtase_N_sf"/>
</dbReference>
<evidence type="ECO:0000313" key="2">
    <source>
        <dbReference type="EMBL" id="SDE62933.1"/>
    </source>
</evidence>
<evidence type="ECO:0000313" key="3">
    <source>
        <dbReference type="Proteomes" id="UP000198967"/>
    </source>
</evidence>
<dbReference type="PANTHER" id="PTHR46732">
    <property type="entry name" value="ATP-DEPENDENT PROTEASE LA (LON) DOMAIN PROTEIN"/>
    <property type="match status" value="1"/>
</dbReference>
<organism evidence="2 3">
    <name type="scientific">Pseudonocardia oroxyli</name>
    <dbReference type="NCBI Taxonomy" id="366584"/>
    <lineage>
        <taxon>Bacteria</taxon>
        <taxon>Bacillati</taxon>
        <taxon>Actinomycetota</taxon>
        <taxon>Actinomycetes</taxon>
        <taxon>Pseudonocardiales</taxon>
        <taxon>Pseudonocardiaceae</taxon>
        <taxon>Pseudonocardia</taxon>
    </lineage>
</organism>
<dbReference type="STRING" id="366584.SAMN05216377_101374"/>
<dbReference type="Pfam" id="PF02190">
    <property type="entry name" value="LON_substr_bdg"/>
    <property type="match status" value="1"/>
</dbReference>
<dbReference type="InterPro" id="IPR003111">
    <property type="entry name" value="Lon_prtase_N"/>
</dbReference>
<dbReference type="RefSeq" id="WP_281245801.1">
    <property type="nucleotide sequence ID" value="NZ_FNBE01000001.1"/>
</dbReference>
<proteinExistence type="predicted"/>
<dbReference type="InterPro" id="IPR015947">
    <property type="entry name" value="PUA-like_sf"/>
</dbReference>
<protein>
    <recommendedName>
        <fullName evidence="1">Lon N-terminal domain-containing protein</fullName>
    </recommendedName>
</protein>
<sequence length="229" mass="25474">MTAPSRETLPLFPLGTVLMPGAPLPLHIFEPRYRQLTVDLVTGAVPNKEFGVVAVREGFDTDRHGIDALATVGCSARLLDVRRLPDGRYDVVTEGRRRFRLLDLDDGSHAYLCGTVEWLPDTAEASESDDLTRMLMGSARRAHKAYCTDAWKSEDWVEPRAVGPAELPHVLAADCLLPLTDRQAMLEELDPLERLRLVRRLLARERGLLRDLRAIPAPTATFAIDSSPN</sequence>
<dbReference type="AlphaFoldDB" id="A0A1G7EH15"/>
<name>A0A1G7EH15_PSEOR</name>
<dbReference type="Gene3D" id="2.30.130.40">
    <property type="entry name" value="LON domain-like"/>
    <property type="match status" value="1"/>
</dbReference>
<dbReference type="Proteomes" id="UP000198967">
    <property type="component" value="Unassembled WGS sequence"/>
</dbReference>
<accession>A0A1G7EH15</accession>
<feature type="domain" description="Lon N-terminal" evidence="1">
    <location>
        <begin position="6"/>
        <end position="206"/>
    </location>
</feature>
<dbReference type="PANTHER" id="PTHR46732:SF8">
    <property type="entry name" value="ATP-DEPENDENT PROTEASE LA (LON) DOMAIN PROTEIN"/>
    <property type="match status" value="1"/>
</dbReference>